<dbReference type="AlphaFoldDB" id="A0A445AQM2"/>
<evidence type="ECO:0000256" key="2">
    <source>
        <dbReference type="ARBA" id="ARBA00023015"/>
    </source>
</evidence>
<feature type="region of interest" description="Disordered" evidence="6">
    <location>
        <begin position="51"/>
        <end position="71"/>
    </location>
</feature>
<dbReference type="InterPro" id="IPR036638">
    <property type="entry name" value="HLH_DNA-bd_sf"/>
</dbReference>
<dbReference type="GO" id="GO:0005634">
    <property type="term" value="C:nucleus"/>
    <property type="evidence" value="ECO:0007669"/>
    <property type="project" value="UniProtKB-SubCell"/>
</dbReference>
<dbReference type="GO" id="GO:0000978">
    <property type="term" value="F:RNA polymerase II cis-regulatory region sequence-specific DNA binding"/>
    <property type="evidence" value="ECO:0007669"/>
    <property type="project" value="TreeGrafter"/>
</dbReference>
<evidence type="ECO:0000256" key="5">
    <source>
        <dbReference type="ARBA" id="ARBA00023242"/>
    </source>
</evidence>
<keyword evidence="5" id="KW-0539">Nucleus</keyword>
<name>A0A445AQM2_ARAHY</name>
<keyword evidence="2" id="KW-0805">Transcription regulation</keyword>
<feature type="region of interest" description="Disordered" evidence="6">
    <location>
        <begin position="103"/>
        <end position="134"/>
    </location>
</feature>
<reference evidence="8 9" key="1">
    <citation type="submission" date="2019-01" db="EMBL/GenBank/DDBJ databases">
        <title>Sequencing of cultivated peanut Arachis hypogaea provides insights into genome evolution and oil improvement.</title>
        <authorList>
            <person name="Chen X."/>
        </authorList>
    </citation>
    <scope>NUCLEOTIDE SEQUENCE [LARGE SCALE GENOMIC DNA]</scope>
    <source>
        <strain evidence="9">cv. Fuhuasheng</strain>
        <tissue evidence="8">Leaves</tissue>
    </source>
</reference>
<sequence>MFKESRKLLLGPYDKYKVYNLCSERLYDASLFEGKLGLSLDQGKGADGAAAPGVGFLKPPEEASGSGKRFRDDVLDARAKNGFEFRTGTKIQLHVAVFHGQPMPTTIPAAPHPPTMRPRVRARRGQATDPHSIAERLRKERIAERIRALQELVPSVNKR</sequence>
<comment type="subcellular location">
    <subcellularLocation>
        <location evidence="1">Nucleus</location>
    </subcellularLocation>
</comment>
<dbReference type="GO" id="GO:0000981">
    <property type="term" value="F:DNA-binding transcription factor activity, RNA polymerase II-specific"/>
    <property type="evidence" value="ECO:0007669"/>
    <property type="project" value="TreeGrafter"/>
</dbReference>
<dbReference type="STRING" id="3818.A0A445AQM2"/>
<dbReference type="PANTHER" id="PTHR16223">
    <property type="entry name" value="TRANSCRIPTION FACTOR BHLH83-RELATED"/>
    <property type="match status" value="1"/>
</dbReference>
<evidence type="ECO:0000256" key="3">
    <source>
        <dbReference type="ARBA" id="ARBA00023125"/>
    </source>
</evidence>
<dbReference type="EMBL" id="SDMP01000011">
    <property type="protein sequence ID" value="RYR28680.1"/>
    <property type="molecule type" value="Genomic_DNA"/>
</dbReference>
<dbReference type="InterPro" id="IPR011598">
    <property type="entry name" value="bHLH_dom"/>
</dbReference>
<evidence type="ECO:0000256" key="1">
    <source>
        <dbReference type="ARBA" id="ARBA00004123"/>
    </source>
</evidence>
<evidence type="ECO:0000256" key="4">
    <source>
        <dbReference type="ARBA" id="ARBA00023163"/>
    </source>
</evidence>
<dbReference type="Proteomes" id="UP000289738">
    <property type="component" value="Chromosome B01"/>
</dbReference>
<accession>A0A445AQM2</accession>
<dbReference type="PANTHER" id="PTHR16223:SF200">
    <property type="entry name" value="TRANSCRIPTION FACTOR UNE12-RELATED"/>
    <property type="match status" value="1"/>
</dbReference>
<evidence type="ECO:0000313" key="9">
    <source>
        <dbReference type="Proteomes" id="UP000289738"/>
    </source>
</evidence>
<feature type="domain" description="BHLH" evidence="7">
    <location>
        <begin position="126"/>
        <end position="159"/>
    </location>
</feature>
<protein>
    <recommendedName>
        <fullName evidence="7">BHLH domain-containing protein</fullName>
    </recommendedName>
</protein>
<keyword evidence="4" id="KW-0804">Transcription</keyword>
<comment type="caution">
    <text evidence="8">The sequence shown here is derived from an EMBL/GenBank/DDBJ whole genome shotgun (WGS) entry which is preliminary data.</text>
</comment>
<dbReference type="GO" id="GO:0046983">
    <property type="term" value="F:protein dimerization activity"/>
    <property type="evidence" value="ECO:0007669"/>
    <property type="project" value="InterPro"/>
</dbReference>
<dbReference type="InterPro" id="IPR045843">
    <property type="entry name" value="IND-like"/>
</dbReference>
<evidence type="ECO:0000313" key="8">
    <source>
        <dbReference type="EMBL" id="RYR28680.1"/>
    </source>
</evidence>
<proteinExistence type="predicted"/>
<gene>
    <name evidence="8" type="ORF">Ahy_B01g052827</name>
</gene>
<evidence type="ECO:0000256" key="6">
    <source>
        <dbReference type="SAM" id="MobiDB-lite"/>
    </source>
</evidence>
<keyword evidence="9" id="KW-1185">Reference proteome</keyword>
<dbReference type="Gene3D" id="4.10.280.10">
    <property type="entry name" value="Helix-loop-helix DNA-binding domain"/>
    <property type="match status" value="1"/>
</dbReference>
<organism evidence="8 9">
    <name type="scientific">Arachis hypogaea</name>
    <name type="common">Peanut</name>
    <dbReference type="NCBI Taxonomy" id="3818"/>
    <lineage>
        <taxon>Eukaryota</taxon>
        <taxon>Viridiplantae</taxon>
        <taxon>Streptophyta</taxon>
        <taxon>Embryophyta</taxon>
        <taxon>Tracheophyta</taxon>
        <taxon>Spermatophyta</taxon>
        <taxon>Magnoliopsida</taxon>
        <taxon>eudicotyledons</taxon>
        <taxon>Gunneridae</taxon>
        <taxon>Pentapetalae</taxon>
        <taxon>rosids</taxon>
        <taxon>fabids</taxon>
        <taxon>Fabales</taxon>
        <taxon>Fabaceae</taxon>
        <taxon>Papilionoideae</taxon>
        <taxon>50 kb inversion clade</taxon>
        <taxon>dalbergioids sensu lato</taxon>
        <taxon>Dalbergieae</taxon>
        <taxon>Pterocarpus clade</taxon>
        <taxon>Arachis</taxon>
    </lineage>
</organism>
<keyword evidence="3" id="KW-0238">DNA-binding</keyword>
<dbReference type="PROSITE" id="PS50888">
    <property type="entry name" value="BHLH"/>
    <property type="match status" value="1"/>
</dbReference>
<dbReference type="SUPFAM" id="SSF47459">
    <property type="entry name" value="HLH, helix-loop-helix DNA-binding domain"/>
    <property type="match status" value="1"/>
</dbReference>
<evidence type="ECO:0000259" key="7">
    <source>
        <dbReference type="PROSITE" id="PS50888"/>
    </source>
</evidence>